<feature type="transmembrane region" description="Helical" evidence="1">
    <location>
        <begin position="23"/>
        <end position="46"/>
    </location>
</feature>
<keyword evidence="1" id="KW-1133">Transmembrane helix</keyword>
<gene>
    <name evidence="3" type="ORF">H1P_20073</name>
</gene>
<sequence>MKGKKRVEELTPMFQNLKLGTKLNLILVLIFIATIASCNLILSYILEIKVEQEVAGKAFLAMETMNSVRNYTSTQIQPELLYRLEIDRAFLPETVPAYSAREVFEDLRRNADYQDFSYKEATLNPTSLRDKADEFEAAMIQKFRQNENVKELAGFRTVSNQNFYYVARPLAVNKSSCLQCHSTPEKAPQSLINTYGSQNGFNWQLNEIVTSQMVSVPANRVFATANSLRSTIMSIITLFFLLAIASINAFMRLAIVKPIQKMSLLSTGVSKGNLNTEFTHENNDEIGILAKALNRMKVSLQMALQMIEEEQNSQK</sequence>
<dbReference type="Proteomes" id="UP000320055">
    <property type="component" value="Unassembled WGS sequence"/>
</dbReference>
<evidence type="ECO:0000313" key="3">
    <source>
        <dbReference type="EMBL" id="VEP13466.1"/>
    </source>
</evidence>
<evidence type="ECO:0000313" key="4">
    <source>
        <dbReference type="Proteomes" id="UP000320055"/>
    </source>
</evidence>
<dbReference type="GO" id="GO:0007165">
    <property type="term" value="P:signal transduction"/>
    <property type="evidence" value="ECO:0007669"/>
    <property type="project" value="InterPro"/>
</dbReference>
<feature type="domain" description="HAMP" evidence="2">
    <location>
        <begin position="253"/>
        <end position="305"/>
    </location>
</feature>
<dbReference type="InterPro" id="IPR003660">
    <property type="entry name" value="HAMP_dom"/>
</dbReference>
<dbReference type="GO" id="GO:0016020">
    <property type="term" value="C:membrane"/>
    <property type="evidence" value="ECO:0007669"/>
    <property type="project" value="InterPro"/>
</dbReference>
<name>A0A563VPS4_9CYAN</name>
<keyword evidence="1" id="KW-0812">Transmembrane</keyword>
<dbReference type="Gene3D" id="6.10.340.10">
    <property type="match status" value="1"/>
</dbReference>
<reference evidence="3 4" key="1">
    <citation type="submission" date="2019-01" db="EMBL/GenBank/DDBJ databases">
        <authorList>
            <person name="Brito A."/>
        </authorList>
    </citation>
    <scope>NUCLEOTIDE SEQUENCE [LARGE SCALE GENOMIC DNA]</scope>
    <source>
        <strain evidence="3">1</strain>
    </source>
</reference>
<feature type="transmembrane region" description="Helical" evidence="1">
    <location>
        <begin position="232"/>
        <end position="255"/>
    </location>
</feature>
<accession>A0A563VPS4</accession>
<dbReference type="Pfam" id="PF11845">
    <property type="entry name" value="Tll0287-like"/>
    <property type="match status" value="1"/>
</dbReference>
<dbReference type="SUPFAM" id="SSF158472">
    <property type="entry name" value="HAMP domain-like"/>
    <property type="match status" value="1"/>
</dbReference>
<proteinExistence type="predicted"/>
<dbReference type="CDD" id="cd06225">
    <property type="entry name" value="HAMP"/>
    <property type="match status" value="1"/>
</dbReference>
<dbReference type="PROSITE" id="PS50885">
    <property type="entry name" value="HAMP"/>
    <property type="match status" value="1"/>
</dbReference>
<dbReference type="EMBL" id="CAACVJ010000112">
    <property type="protein sequence ID" value="VEP13466.1"/>
    <property type="molecule type" value="Genomic_DNA"/>
</dbReference>
<organism evidence="3 4">
    <name type="scientific">Hyella patelloides LEGE 07179</name>
    <dbReference type="NCBI Taxonomy" id="945734"/>
    <lineage>
        <taxon>Bacteria</taxon>
        <taxon>Bacillati</taxon>
        <taxon>Cyanobacteriota</taxon>
        <taxon>Cyanophyceae</taxon>
        <taxon>Pleurocapsales</taxon>
        <taxon>Hyellaceae</taxon>
        <taxon>Hyella</taxon>
    </lineage>
</organism>
<dbReference type="InterPro" id="IPR021796">
    <property type="entry name" value="Tll0287-like_dom"/>
</dbReference>
<evidence type="ECO:0000259" key="2">
    <source>
        <dbReference type="PROSITE" id="PS50885"/>
    </source>
</evidence>
<evidence type="ECO:0000256" key="1">
    <source>
        <dbReference type="SAM" id="Phobius"/>
    </source>
</evidence>
<keyword evidence="1" id="KW-0472">Membrane</keyword>
<dbReference type="AlphaFoldDB" id="A0A563VPS4"/>
<protein>
    <submittedName>
        <fullName evidence="3">Putative sensor with HAMP domain</fullName>
    </submittedName>
</protein>
<dbReference type="SMART" id="SM00304">
    <property type="entry name" value="HAMP"/>
    <property type="match status" value="1"/>
</dbReference>
<dbReference type="Pfam" id="PF00672">
    <property type="entry name" value="HAMP"/>
    <property type="match status" value="1"/>
</dbReference>
<keyword evidence="4" id="KW-1185">Reference proteome</keyword>